<organism evidence="1 2">
    <name type="scientific">Brucella tritici</name>
    <dbReference type="NCBI Taxonomy" id="94626"/>
    <lineage>
        <taxon>Bacteria</taxon>
        <taxon>Pseudomonadati</taxon>
        <taxon>Pseudomonadota</taxon>
        <taxon>Alphaproteobacteria</taxon>
        <taxon>Hyphomicrobiales</taxon>
        <taxon>Brucellaceae</taxon>
        <taxon>Brucella/Ochrobactrum group</taxon>
        <taxon>Brucella</taxon>
    </lineage>
</organism>
<name>A0A7X6FS53_9HYPH</name>
<evidence type="ECO:0000313" key="1">
    <source>
        <dbReference type="EMBL" id="NKW10836.1"/>
    </source>
</evidence>
<accession>A0A7X6FS53</accession>
<reference evidence="1 2" key="1">
    <citation type="submission" date="2020-04" db="EMBL/GenBank/DDBJ databases">
        <title>Whole genome sequencing of clinical and environmental type strains of Ochrobactrum.</title>
        <authorList>
            <person name="Dharne M."/>
        </authorList>
    </citation>
    <scope>NUCLEOTIDE SEQUENCE [LARGE SCALE GENOMIC DNA]</scope>
    <source>
        <strain evidence="1 2">DSM 13340</strain>
    </source>
</reference>
<gene>
    <name evidence="1" type="ORF">HGG76_21785</name>
</gene>
<sequence length="154" mass="17014">MNLPFGFLDQSELAPLSRPSLEGRAFCPSDEAHNISCHVSRLHVDTSIGCKYIAKCYRINPILLLENCNFIFCFSNSQCKSDETRSRRSTISMHFRRVSGDSHDRRIASQIHIVDDDGGAGFYVTTARGAGVDLDTAGVSMTLAEQAETRSLNP</sequence>
<evidence type="ECO:0000313" key="2">
    <source>
        <dbReference type="Proteomes" id="UP000558475"/>
    </source>
</evidence>
<dbReference type="Proteomes" id="UP000558475">
    <property type="component" value="Unassembled WGS sequence"/>
</dbReference>
<protein>
    <submittedName>
        <fullName evidence="1">Uncharacterized protein</fullName>
    </submittedName>
</protein>
<proteinExistence type="predicted"/>
<dbReference type="AlphaFoldDB" id="A0A7X6FS53"/>
<dbReference type="EMBL" id="JAAXZB010000002">
    <property type="protein sequence ID" value="NKW10836.1"/>
    <property type="molecule type" value="Genomic_DNA"/>
</dbReference>
<comment type="caution">
    <text evidence="1">The sequence shown here is derived from an EMBL/GenBank/DDBJ whole genome shotgun (WGS) entry which is preliminary data.</text>
</comment>